<reference evidence="1" key="1">
    <citation type="submission" date="2021-05" db="EMBL/GenBank/DDBJ databases">
        <authorList>
            <person name="Pietrasiak N."/>
            <person name="Ward R."/>
            <person name="Stajich J.E."/>
            <person name="Kurbessoian T."/>
        </authorList>
    </citation>
    <scope>NUCLEOTIDE SEQUENCE</scope>
    <source>
        <strain evidence="1">JT2-VF2</strain>
    </source>
</reference>
<protein>
    <submittedName>
        <fullName evidence="1">Uncharacterized protein</fullName>
    </submittedName>
</protein>
<dbReference type="Proteomes" id="UP000715781">
    <property type="component" value="Unassembled WGS sequence"/>
</dbReference>
<evidence type="ECO:0000313" key="2">
    <source>
        <dbReference type="Proteomes" id="UP000715781"/>
    </source>
</evidence>
<comment type="caution">
    <text evidence="1">The sequence shown here is derived from an EMBL/GenBank/DDBJ whole genome shotgun (WGS) entry which is preliminary data.</text>
</comment>
<name>A0A951UKI8_9NOST</name>
<reference evidence="1" key="2">
    <citation type="journal article" date="2022" name="Microbiol. Resour. Announc.">
        <title>Metagenome Sequencing to Explore Phylogenomics of Terrestrial Cyanobacteria.</title>
        <authorList>
            <person name="Ward R.D."/>
            <person name="Stajich J.E."/>
            <person name="Johansen J.R."/>
            <person name="Huntemann M."/>
            <person name="Clum A."/>
            <person name="Foster B."/>
            <person name="Foster B."/>
            <person name="Roux S."/>
            <person name="Palaniappan K."/>
            <person name="Varghese N."/>
            <person name="Mukherjee S."/>
            <person name="Reddy T.B.K."/>
            <person name="Daum C."/>
            <person name="Copeland A."/>
            <person name="Chen I.A."/>
            <person name="Ivanova N.N."/>
            <person name="Kyrpides N.C."/>
            <person name="Shapiro N."/>
            <person name="Eloe-Fadrosh E.A."/>
            <person name="Pietrasiak N."/>
        </authorList>
    </citation>
    <scope>NUCLEOTIDE SEQUENCE</scope>
    <source>
        <strain evidence="1">JT2-VF2</strain>
    </source>
</reference>
<accession>A0A951UKI8</accession>
<sequence>MTHATYSHQQLHLKSIARLKQIYSEIGCTIKVQDKRCKDAWISAIISHQSAQLQKVGEQATAQAELDRHIADQAQAVAPEELTIVEISFYDHEYYAGNQLIAAITHDADDFVTQRWVVMVNGAEAHRAATPMQCHRYICTHYKDGSLPMQEQEARGQGAGSGGEEFSPLLPTSSTGNEIMVQIFNECEQHGLELLDDGIYTSDGEKLGEVGCTEGKWWIIRASSEHQQKVACESAMEAVRSLLVNPVCCDELLDKAFDELTADEWWKLLESEAYNSELIAA</sequence>
<evidence type="ECO:0000313" key="1">
    <source>
        <dbReference type="EMBL" id="MBW4566086.1"/>
    </source>
</evidence>
<proteinExistence type="predicted"/>
<organism evidence="1 2">
    <name type="scientific">Mojavia pulchra JT2-VF2</name>
    <dbReference type="NCBI Taxonomy" id="287848"/>
    <lineage>
        <taxon>Bacteria</taxon>
        <taxon>Bacillati</taxon>
        <taxon>Cyanobacteriota</taxon>
        <taxon>Cyanophyceae</taxon>
        <taxon>Nostocales</taxon>
        <taxon>Nostocaceae</taxon>
    </lineage>
</organism>
<dbReference type="EMBL" id="JAHHHN010000059">
    <property type="protein sequence ID" value="MBW4566086.1"/>
    <property type="molecule type" value="Genomic_DNA"/>
</dbReference>
<gene>
    <name evidence="1" type="ORF">KME32_34445</name>
</gene>
<dbReference type="AlphaFoldDB" id="A0A951UKI8"/>